<dbReference type="SUPFAM" id="SSF53335">
    <property type="entry name" value="S-adenosyl-L-methionine-dependent methyltransferases"/>
    <property type="match status" value="1"/>
</dbReference>
<dbReference type="EC" id="2.1.1.176" evidence="7"/>
<reference evidence="7 8" key="1">
    <citation type="submission" date="2020-02" db="EMBL/GenBank/DDBJ databases">
        <title>Pelistega sp. NLN82 were isolated from wild rodents of the Hainan Island.</title>
        <authorList>
            <person name="Niu N."/>
            <person name="Zhou J."/>
        </authorList>
    </citation>
    <scope>NUCLEOTIDE SEQUENCE [LARGE SCALE GENOMIC DNA]</scope>
    <source>
        <strain evidence="7 8">NLN82</strain>
    </source>
</reference>
<dbReference type="InterPro" id="IPR054728">
    <property type="entry name" value="RsmB-like_ferredoxin"/>
</dbReference>
<dbReference type="InterPro" id="IPR004573">
    <property type="entry name" value="rRNA_ssu_MeTfrase_B"/>
</dbReference>
<evidence type="ECO:0000313" key="8">
    <source>
        <dbReference type="Proteomes" id="UP000477651"/>
    </source>
</evidence>
<feature type="binding site" evidence="5">
    <location>
        <begin position="265"/>
        <end position="271"/>
    </location>
    <ligand>
        <name>S-adenosyl-L-methionine</name>
        <dbReference type="ChEBI" id="CHEBI:59789"/>
    </ligand>
</feature>
<keyword evidence="3 5" id="KW-0949">S-adenosyl-L-methionine</keyword>
<dbReference type="InterPro" id="IPR049560">
    <property type="entry name" value="MeTrfase_RsmB-F_NOP2_cat"/>
</dbReference>
<dbReference type="InterPro" id="IPR001678">
    <property type="entry name" value="MeTrfase_RsmB-F_NOP2_dom"/>
</dbReference>
<dbReference type="GO" id="GO:0003723">
    <property type="term" value="F:RNA binding"/>
    <property type="evidence" value="ECO:0007669"/>
    <property type="project" value="UniProtKB-UniRule"/>
</dbReference>
<name>A0A6L9Y4Z2_9BURK</name>
<keyword evidence="1 5" id="KW-0489">Methyltransferase</keyword>
<feature type="binding site" evidence="5">
    <location>
        <position position="316"/>
    </location>
    <ligand>
        <name>S-adenosyl-L-methionine</name>
        <dbReference type="ChEBI" id="CHEBI:59789"/>
    </ligand>
</feature>
<gene>
    <name evidence="7" type="primary">rsmB</name>
    <name evidence="7" type="ORF">F9B74_00815</name>
</gene>
<proteinExistence type="inferred from homology"/>
<dbReference type="Gene3D" id="3.30.70.1170">
    <property type="entry name" value="Sun protein, domain 3"/>
    <property type="match status" value="1"/>
</dbReference>
<feature type="active site" description="Nucleophile" evidence="5">
    <location>
        <position position="387"/>
    </location>
</feature>
<comment type="similarity">
    <text evidence="5">Belongs to the class I-like SAM-binding methyltransferase superfamily. RsmB/NOP family.</text>
</comment>
<feature type="domain" description="SAM-dependent MTase RsmB/NOP-type" evidence="6">
    <location>
        <begin position="177"/>
        <end position="441"/>
    </location>
</feature>
<evidence type="ECO:0000313" key="7">
    <source>
        <dbReference type="EMBL" id="NEN74874.1"/>
    </source>
</evidence>
<comment type="caution">
    <text evidence="7">The sequence shown here is derived from an EMBL/GenBank/DDBJ whole genome shotgun (WGS) entry which is preliminary data.</text>
</comment>
<evidence type="ECO:0000259" key="6">
    <source>
        <dbReference type="PROSITE" id="PS51686"/>
    </source>
</evidence>
<sequence>MNTVVSPTLSVAIFAAAQAVKSVLAGQSLTEVLTTVPKEQKAVVQSISFYSMRHLMSAQALAQQLLSKKAPNTLVHALLLVGLSLLIVPRKRIHEDFTQGIPFYQDFTIVDETLKAAQRHKKSASFKGLLNACLRRYLREQDKLWEIIDQQETVQFDYPQWWIDLIKKSYPQEWKAILRAANIPGPLTLRVNRRKITREAYSAELNRLAIAHQCVGEDAIILEKAVPVDQIPFFQQGYCAVQDAGAQIAASLLPLRDGLRVLDACAAPGGKTAAVLERANIDMTAIDIEEKRLARVAENLKHLGLYSDKVSLYTADATTQSWWNGEPFDIVMADVPCTASGIVRRHPDIKWLRKESDIAKTARLQREIVRNLWSVLKPGGYFLYITCSVFPQEGQEQATFIEKHFSDAIRLEAPGQLLPLATDQQPRPWHDGFFYALFRKAEGTHV</sequence>
<dbReference type="Pfam" id="PF22458">
    <property type="entry name" value="RsmF-B_ferredox"/>
    <property type="match status" value="1"/>
</dbReference>
<dbReference type="GO" id="GO:0008649">
    <property type="term" value="F:rRNA methyltransferase activity"/>
    <property type="evidence" value="ECO:0007669"/>
    <property type="project" value="InterPro"/>
</dbReference>
<dbReference type="NCBIfam" id="TIGR00563">
    <property type="entry name" value="rsmB"/>
    <property type="match status" value="1"/>
</dbReference>
<protein>
    <submittedName>
        <fullName evidence="7">16S rRNA (Cytosine(967)-C(5))-methyltransferase RsmB</fullName>
        <ecNumber evidence="7">2.1.1.176</ecNumber>
    </submittedName>
</protein>
<dbReference type="Gene3D" id="1.10.287.730">
    <property type="entry name" value="Helix hairpin bin"/>
    <property type="match status" value="1"/>
</dbReference>
<dbReference type="InterPro" id="IPR035926">
    <property type="entry name" value="NusB-like_sf"/>
</dbReference>
<dbReference type="InterPro" id="IPR023267">
    <property type="entry name" value="RCMT"/>
</dbReference>
<dbReference type="PRINTS" id="PR02008">
    <property type="entry name" value="RCMTFAMILY"/>
</dbReference>
<dbReference type="Pfam" id="PF01189">
    <property type="entry name" value="Methyltr_RsmB-F"/>
    <property type="match status" value="1"/>
</dbReference>
<feature type="binding site" evidence="5">
    <location>
        <position position="287"/>
    </location>
    <ligand>
        <name>S-adenosyl-L-methionine</name>
        <dbReference type="ChEBI" id="CHEBI:59789"/>
    </ligand>
</feature>
<evidence type="ECO:0000256" key="4">
    <source>
        <dbReference type="ARBA" id="ARBA00022884"/>
    </source>
</evidence>
<evidence type="ECO:0000256" key="5">
    <source>
        <dbReference type="PROSITE-ProRule" id="PRU01023"/>
    </source>
</evidence>
<dbReference type="RefSeq" id="WP_163763674.1">
    <property type="nucleotide sequence ID" value="NZ_JAAGYR010000001.1"/>
</dbReference>
<dbReference type="AlphaFoldDB" id="A0A6L9Y4Z2"/>
<dbReference type="InterPro" id="IPR029063">
    <property type="entry name" value="SAM-dependent_MTases_sf"/>
</dbReference>
<keyword evidence="2 5" id="KW-0808">Transferase</keyword>
<dbReference type="EMBL" id="JAAGYR010000001">
    <property type="protein sequence ID" value="NEN74874.1"/>
    <property type="molecule type" value="Genomic_DNA"/>
</dbReference>
<feature type="binding site" evidence="5">
    <location>
        <position position="334"/>
    </location>
    <ligand>
        <name>S-adenosyl-L-methionine</name>
        <dbReference type="ChEBI" id="CHEBI:59789"/>
    </ligand>
</feature>
<keyword evidence="8" id="KW-1185">Reference proteome</keyword>
<dbReference type="Proteomes" id="UP000477651">
    <property type="component" value="Unassembled WGS sequence"/>
</dbReference>
<dbReference type="Gene3D" id="3.40.50.150">
    <property type="entry name" value="Vaccinia Virus protein VP39"/>
    <property type="match status" value="1"/>
</dbReference>
<dbReference type="SUPFAM" id="SSF48013">
    <property type="entry name" value="NusB-like"/>
    <property type="match status" value="1"/>
</dbReference>
<dbReference type="PROSITE" id="PS51686">
    <property type="entry name" value="SAM_MT_RSMB_NOP"/>
    <property type="match status" value="1"/>
</dbReference>
<dbReference type="PANTHER" id="PTHR22807">
    <property type="entry name" value="NOP2 YEAST -RELATED NOL1/NOP2/FMU SUN DOMAIN-CONTAINING"/>
    <property type="match status" value="1"/>
</dbReference>
<dbReference type="CDD" id="cd02440">
    <property type="entry name" value="AdoMet_MTases"/>
    <property type="match status" value="1"/>
</dbReference>
<accession>A0A6L9Y4Z2</accession>
<evidence type="ECO:0000256" key="1">
    <source>
        <dbReference type="ARBA" id="ARBA00022603"/>
    </source>
</evidence>
<evidence type="ECO:0000256" key="2">
    <source>
        <dbReference type="ARBA" id="ARBA00022679"/>
    </source>
</evidence>
<keyword evidence="4 5" id="KW-0694">RNA-binding</keyword>
<dbReference type="NCBIfam" id="NF008149">
    <property type="entry name" value="PRK10901.1"/>
    <property type="match status" value="1"/>
</dbReference>
<dbReference type="PANTHER" id="PTHR22807:SF61">
    <property type="entry name" value="NOL1_NOP2_SUN FAMILY PROTEIN _ ANTITERMINATION NUSB DOMAIN-CONTAINING PROTEIN"/>
    <property type="match status" value="1"/>
</dbReference>
<organism evidence="7 8">
    <name type="scientific">Pelistega ratti</name>
    <dbReference type="NCBI Taxonomy" id="2652177"/>
    <lineage>
        <taxon>Bacteria</taxon>
        <taxon>Pseudomonadati</taxon>
        <taxon>Pseudomonadota</taxon>
        <taxon>Betaproteobacteria</taxon>
        <taxon>Burkholderiales</taxon>
        <taxon>Alcaligenaceae</taxon>
        <taxon>Pelistega</taxon>
    </lineage>
</organism>
<evidence type="ECO:0000256" key="3">
    <source>
        <dbReference type="ARBA" id="ARBA00022691"/>
    </source>
</evidence>
<dbReference type="Gene3D" id="1.10.940.10">
    <property type="entry name" value="NusB-like"/>
    <property type="match status" value="1"/>
</dbReference>